<name>A0A7W5G9M6_9BACL</name>
<dbReference type="EMBL" id="JACHXW010000004">
    <property type="protein sequence ID" value="MBB3151811.1"/>
    <property type="molecule type" value="Genomic_DNA"/>
</dbReference>
<evidence type="ECO:0000256" key="3">
    <source>
        <dbReference type="PROSITE-ProRule" id="PRU00339"/>
    </source>
</evidence>
<dbReference type="InterPro" id="IPR052346">
    <property type="entry name" value="O-mannosyl-transferase_TMTC"/>
</dbReference>
<comment type="caution">
    <text evidence="4">The sequence shown here is derived from an EMBL/GenBank/DDBJ whole genome shotgun (WGS) entry which is preliminary data.</text>
</comment>
<dbReference type="Pfam" id="PF13181">
    <property type="entry name" value="TPR_8"/>
    <property type="match status" value="1"/>
</dbReference>
<keyword evidence="2 3" id="KW-0802">TPR repeat</keyword>
<feature type="repeat" description="TPR" evidence="3">
    <location>
        <begin position="3"/>
        <end position="36"/>
    </location>
</feature>
<reference evidence="4 5" key="1">
    <citation type="submission" date="2020-08" db="EMBL/GenBank/DDBJ databases">
        <title>Genomic Encyclopedia of Type Strains, Phase III (KMG-III): the genomes of soil and plant-associated and newly described type strains.</title>
        <authorList>
            <person name="Whitman W."/>
        </authorList>
    </citation>
    <scope>NUCLEOTIDE SEQUENCE [LARGE SCALE GENOMIC DNA]</scope>
    <source>
        <strain evidence="4 5">CECT 8234</strain>
    </source>
</reference>
<gene>
    <name evidence="4" type="ORF">FHS16_001857</name>
</gene>
<protein>
    <submittedName>
        <fullName evidence="4">Tetratricopeptide (TPR) repeat protein</fullName>
    </submittedName>
</protein>
<dbReference type="AlphaFoldDB" id="A0A7W5G9M6"/>
<dbReference type="Pfam" id="PF13432">
    <property type="entry name" value="TPR_16"/>
    <property type="match status" value="1"/>
</dbReference>
<feature type="repeat" description="TPR" evidence="3">
    <location>
        <begin position="118"/>
        <end position="151"/>
    </location>
</feature>
<dbReference type="PANTHER" id="PTHR44227">
    <property type="match status" value="1"/>
</dbReference>
<dbReference type="PANTHER" id="PTHR44227:SF3">
    <property type="entry name" value="PROTEIN O-MANNOSYL-TRANSFERASE TMTC4"/>
    <property type="match status" value="1"/>
</dbReference>
<organism evidence="4 5">
    <name type="scientific">Paenibacillus endophyticus</name>
    <dbReference type="NCBI Taxonomy" id="1294268"/>
    <lineage>
        <taxon>Bacteria</taxon>
        <taxon>Bacillati</taxon>
        <taxon>Bacillota</taxon>
        <taxon>Bacilli</taxon>
        <taxon>Bacillales</taxon>
        <taxon>Paenibacillaceae</taxon>
        <taxon>Paenibacillus</taxon>
    </lineage>
</organism>
<dbReference type="Gene3D" id="1.25.40.10">
    <property type="entry name" value="Tetratricopeptide repeat domain"/>
    <property type="match status" value="2"/>
</dbReference>
<accession>A0A7W5G9M6</accession>
<dbReference type="InterPro" id="IPR011990">
    <property type="entry name" value="TPR-like_helical_dom_sf"/>
</dbReference>
<keyword evidence="5" id="KW-1185">Reference proteome</keyword>
<proteinExistence type="predicted"/>
<evidence type="ECO:0000256" key="1">
    <source>
        <dbReference type="ARBA" id="ARBA00022737"/>
    </source>
</evidence>
<dbReference type="SUPFAM" id="SSF48452">
    <property type="entry name" value="TPR-like"/>
    <property type="match status" value="1"/>
</dbReference>
<dbReference type="InterPro" id="IPR019734">
    <property type="entry name" value="TPR_rpt"/>
</dbReference>
<dbReference type="PROSITE" id="PS50005">
    <property type="entry name" value="TPR"/>
    <property type="match status" value="2"/>
</dbReference>
<evidence type="ECO:0000256" key="2">
    <source>
        <dbReference type="ARBA" id="ARBA00022803"/>
    </source>
</evidence>
<sequence length="181" mass="20702">MDGESCIKKAYEFILNSDFEQAIYWFEQAIDAEPENAFFHHTCAVSCARSGKWPKAKQHAETALALDEGNAEYKYHLQVVEAKLLLADADMLLAKVPPKLAEAAELLEQAVRLDPLSFDAFYTLGVLYASQHLYEKAAYHAKEAMRLDPGHSAARRLFADVNRKRRMMRIRINATKRKRNR</sequence>
<keyword evidence="1" id="KW-0677">Repeat</keyword>
<dbReference type="RefSeq" id="WP_183561097.1">
    <property type="nucleotide sequence ID" value="NZ_CBCSLB010000008.1"/>
</dbReference>
<evidence type="ECO:0000313" key="5">
    <source>
        <dbReference type="Proteomes" id="UP000518605"/>
    </source>
</evidence>
<dbReference type="Proteomes" id="UP000518605">
    <property type="component" value="Unassembled WGS sequence"/>
</dbReference>
<evidence type="ECO:0000313" key="4">
    <source>
        <dbReference type="EMBL" id="MBB3151811.1"/>
    </source>
</evidence>
<dbReference type="SMART" id="SM00028">
    <property type="entry name" value="TPR"/>
    <property type="match status" value="3"/>
</dbReference>